<dbReference type="InterPro" id="IPR036291">
    <property type="entry name" value="NAD(P)-bd_dom_sf"/>
</dbReference>
<evidence type="ECO:0000313" key="4">
    <source>
        <dbReference type="Proteomes" id="UP000242875"/>
    </source>
</evidence>
<proteinExistence type="inferred from homology"/>
<dbReference type="AlphaFoldDB" id="A0A261Y515"/>
<evidence type="ECO:0000313" key="3">
    <source>
        <dbReference type="EMBL" id="OZJ05658.1"/>
    </source>
</evidence>
<dbReference type="Pfam" id="PF13460">
    <property type="entry name" value="NAD_binding_10"/>
    <property type="match status" value="1"/>
</dbReference>
<feature type="domain" description="NAD(P)-binding" evidence="2">
    <location>
        <begin position="7"/>
        <end position="126"/>
    </location>
</feature>
<dbReference type="Gene3D" id="3.40.50.720">
    <property type="entry name" value="NAD(P)-binding Rossmann-like Domain"/>
    <property type="match status" value="1"/>
</dbReference>
<dbReference type="PANTHER" id="PTHR43355">
    <property type="entry name" value="FLAVIN REDUCTASE (NADPH)"/>
    <property type="match status" value="1"/>
</dbReference>
<gene>
    <name evidence="3" type="ORF">BZG36_01513</name>
</gene>
<dbReference type="InterPro" id="IPR051606">
    <property type="entry name" value="Polyketide_Oxido-like"/>
</dbReference>
<name>A0A261Y515_9FUNG</name>
<dbReference type="EMBL" id="MVBO01000012">
    <property type="protein sequence ID" value="OZJ05658.1"/>
    <property type="molecule type" value="Genomic_DNA"/>
</dbReference>
<protein>
    <recommendedName>
        <fullName evidence="2">NAD(P)-binding domain-containing protein</fullName>
    </recommendedName>
</protein>
<reference evidence="3 4" key="1">
    <citation type="journal article" date="2017" name="Mycologia">
        <title>Bifiguratus adelaidae, gen. et sp. nov., a new member of Mucoromycotina in endophytic and soil-dwelling habitats.</title>
        <authorList>
            <person name="Torres-Cruz T.J."/>
            <person name="Billingsley Tobias T.L."/>
            <person name="Almatruk M."/>
            <person name="Hesse C."/>
            <person name="Kuske C.R."/>
            <person name="Desiro A."/>
            <person name="Benucci G.M."/>
            <person name="Bonito G."/>
            <person name="Stajich J.E."/>
            <person name="Dunlap C."/>
            <person name="Arnold A.E."/>
            <person name="Porras-Alfaro A."/>
        </authorList>
    </citation>
    <scope>NUCLEOTIDE SEQUENCE [LARGE SCALE GENOMIC DNA]</scope>
    <source>
        <strain evidence="3 4">AZ0501</strain>
    </source>
</reference>
<comment type="caution">
    <text evidence="3">The sequence shown here is derived from an EMBL/GenBank/DDBJ whole genome shotgun (WGS) entry which is preliminary data.</text>
</comment>
<dbReference type="PANTHER" id="PTHR43355:SF2">
    <property type="entry name" value="FLAVIN REDUCTASE (NADPH)"/>
    <property type="match status" value="1"/>
</dbReference>
<dbReference type="InterPro" id="IPR016040">
    <property type="entry name" value="NAD(P)-bd_dom"/>
</dbReference>
<evidence type="ECO:0000256" key="1">
    <source>
        <dbReference type="ARBA" id="ARBA00038376"/>
    </source>
</evidence>
<dbReference type="GO" id="GO:0016646">
    <property type="term" value="F:oxidoreductase activity, acting on the CH-NH group of donors, NAD or NADP as acceptor"/>
    <property type="evidence" value="ECO:0007669"/>
    <property type="project" value="TreeGrafter"/>
</dbReference>
<keyword evidence="4" id="KW-1185">Reference proteome</keyword>
<dbReference type="OrthoDB" id="63935at2759"/>
<dbReference type="Proteomes" id="UP000242875">
    <property type="component" value="Unassembled WGS sequence"/>
</dbReference>
<organism evidence="3 4">
    <name type="scientific">Bifiguratus adelaidae</name>
    <dbReference type="NCBI Taxonomy" id="1938954"/>
    <lineage>
        <taxon>Eukaryota</taxon>
        <taxon>Fungi</taxon>
        <taxon>Fungi incertae sedis</taxon>
        <taxon>Mucoromycota</taxon>
        <taxon>Mucoromycotina</taxon>
        <taxon>Endogonomycetes</taxon>
        <taxon>Endogonales</taxon>
        <taxon>Endogonales incertae sedis</taxon>
        <taxon>Bifiguratus</taxon>
    </lineage>
</organism>
<comment type="similarity">
    <text evidence="1">Belongs to the avfA family.</text>
</comment>
<dbReference type="SUPFAM" id="SSF51735">
    <property type="entry name" value="NAD(P)-binding Rossmann-fold domains"/>
    <property type="match status" value="1"/>
</dbReference>
<sequence length="145" mass="15143">MEIAILGATGGCARFATIGAIQAGHQVTVLLRDPKKFDLGDEQIQRQLTVIQGDALNVEDIKKAIDGQDVLVSSIGGTGTFGLAGFKLDSPTICGDAMKTIQQAVQQVASPRKRIIVVSTTGIAEKTRCTLPSPSSLQVAPSLTP</sequence>
<accession>A0A261Y515</accession>
<evidence type="ECO:0000259" key="2">
    <source>
        <dbReference type="Pfam" id="PF13460"/>
    </source>
</evidence>